<sequence>MQRHGRVTVLSFFVFLLLILELPTPTSPLSPTPKPKTSPLPKTTFASLPTSIALIPDGNIRHLTHSTSLNPLHLPSNPYKLGSIKMSKIITHLSTLTSPSSSSSTSKISNIVIYALSSDNFKKRDAGITRSVVDEVAQKCWRILEEEENIRIHFVGDLEALHSIPISVPDSKTTKTFPTHIKTFSDFFAHLSTSPLPPTPNPLNLYILLNYSGQTSLRNYYLTKNTPTISHVLPFPIDLIIRSGGECRLSDFCPMESAYSEILAVEEMWPMVDERVVEECIEEWGRRRKRRGS</sequence>
<evidence type="ECO:0000313" key="5">
    <source>
        <dbReference type="Proteomes" id="UP001162640"/>
    </source>
</evidence>
<dbReference type="PANTHER" id="PTHR10291">
    <property type="entry name" value="DEHYDRODOLICHYL DIPHOSPHATE SYNTHASE FAMILY MEMBER"/>
    <property type="match status" value="1"/>
</dbReference>
<keyword evidence="3" id="KW-0732">Signal</keyword>
<keyword evidence="2" id="KW-0808">Transferase</keyword>
<dbReference type="GO" id="GO:0016094">
    <property type="term" value="P:polyprenol biosynthetic process"/>
    <property type="evidence" value="ECO:0007669"/>
    <property type="project" value="TreeGrafter"/>
</dbReference>
<dbReference type="SUPFAM" id="SSF64005">
    <property type="entry name" value="Undecaprenyl diphosphate synthase"/>
    <property type="match status" value="1"/>
</dbReference>
<dbReference type="GO" id="GO:0045547">
    <property type="term" value="F:ditrans,polycis-polyprenyl diphosphate synthase [(2E,6E)-farnesyl diphosphate specific] activity"/>
    <property type="evidence" value="ECO:0007669"/>
    <property type="project" value="TreeGrafter"/>
</dbReference>
<dbReference type="Proteomes" id="UP001162640">
    <property type="component" value="Unassembled WGS sequence"/>
</dbReference>
<comment type="caution">
    <text evidence="4">The sequence shown here is derived from an EMBL/GenBank/DDBJ whole genome shotgun (WGS) entry which is preliminary data.</text>
</comment>
<dbReference type="GO" id="GO:0005783">
    <property type="term" value="C:endoplasmic reticulum"/>
    <property type="evidence" value="ECO:0007669"/>
    <property type="project" value="TreeGrafter"/>
</dbReference>
<name>A0A9W7AW45_9STRA</name>
<reference evidence="5" key="1">
    <citation type="journal article" date="2023" name="Commun. Biol.">
        <title>Genome analysis of Parmales, the sister group of diatoms, reveals the evolutionary specialization of diatoms from phago-mixotrophs to photoautotrophs.</title>
        <authorList>
            <person name="Ban H."/>
            <person name="Sato S."/>
            <person name="Yoshikawa S."/>
            <person name="Yamada K."/>
            <person name="Nakamura Y."/>
            <person name="Ichinomiya M."/>
            <person name="Sato N."/>
            <person name="Blanc-Mathieu R."/>
            <person name="Endo H."/>
            <person name="Kuwata A."/>
            <person name="Ogata H."/>
        </authorList>
    </citation>
    <scope>NUCLEOTIDE SEQUENCE [LARGE SCALE GENOMIC DNA]</scope>
</reference>
<protein>
    <submittedName>
        <fullName evidence="4">Uncharacterized protein</fullName>
    </submittedName>
</protein>
<feature type="chain" id="PRO_5040843227" evidence="3">
    <location>
        <begin position="29"/>
        <end position="293"/>
    </location>
</feature>
<gene>
    <name evidence="4" type="ORF">TL16_g07280</name>
</gene>
<evidence type="ECO:0000256" key="3">
    <source>
        <dbReference type="SAM" id="SignalP"/>
    </source>
</evidence>
<dbReference type="EMBL" id="BLQM01000228">
    <property type="protein sequence ID" value="GMH77055.1"/>
    <property type="molecule type" value="Genomic_DNA"/>
</dbReference>
<evidence type="ECO:0000256" key="1">
    <source>
        <dbReference type="ARBA" id="ARBA00005432"/>
    </source>
</evidence>
<dbReference type="InterPro" id="IPR001441">
    <property type="entry name" value="UPP_synth-like"/>
</dbReference>
<evidence type="ECO:0000313" key="4">
    <source>
        <dbReference type="EMBL" id="GMH77055.1"/>
    </source>
</evidence>
<dbReference type="PANTHER" id="PTHR10291:SF43">
    <property type="entry name" value="DEHYDRODOLICHYL DIPHOSPHATE SYNTHASE COMPLEX SUBUNIT DHDDS"/>
    <property type="match status" value="1"/>
</dbReference>
<dbReference type="AlphaFoldDB" id="A0A9W7AW45"/>
<dbReference type="Pfam" id="PF01255">
    <property type="entry name" value="Prenyltransf"/>
    <property type="match status" value="1"/>
</dbReference>
<accession>A0A9W7AW45</accession>
<organism evidence="4 5">
    <name type="scientific">Triparma laevis f. inornata</name>
    <dbReference type="NCBI Taxonomy" id="1714386"/>
    <lineage>
        <taxon>Eukaryota</taxon>
        <taxon>Sar</taxon>
        <taxon>Stramenopiles</taxon>
        <taxon>Ochrophyta</taxon>
        <taxon>Bolidophyceae</taxon>
        <taxon>Parmales</taxon>
        <taxon>Triparmaceae</taxon>
        <taxon>Triparma</taxon>
    </lineage>
</organism>
<evidence type="ECO:0000256" key="2">
    <source>
        <dbReference type="ARBA" id="ARBA00022679"/>
    </source>
</evidence>
<proteinExistence type="inferred from homology"/>
<feature type="signal peptide" evidence="3">
    <location>
        <begin position="1"/>
        <end position="28"/>
    </location>
</feature>
<comment type="similarity">
    <text evidence="1">Belongs to the UPP synthase family.</text>
</comment>
<dbReference type="InterPro" id="IPR036424">
    <property type="entry name" value="UPP_synth-like_sf"/>
</dbReference>
<dbReference type="Gene3D" id="3.40.1180.10">
    <property type="entry name" value="Decaprenyl diphosphate synthase-like"/>
    <property type="match status" value="1"/>
</dbReference>